<dbReference type="CDD" id="cd00657">
    <property type="entry name" value="Ferritin_like"/>
    <property type="match status" value="1"/>
</dbReference>
<dbReference type="RefSeq" id="WP_068191198.1">
    <property type="nucleotide sequence ID" value="NZ_CP013909.1"/>
</dbReference>
<dbReference type="OrthoDB" id="954262at2"/>
<dbReference type="EMBL" id="CP013909">
    <property type="protein sequence ID" value="ALW84766.1"/>
    <property type="molecule type" value="Genomic_DNA"/>
</dbReference>
<organism evidence="1 2">
    <name type="scientific">Hymenobacter sedentarius</name>
    <dbReference type="NCBI Taxonomy" id="1411621"/>
    <lineage>
        <taxon>Bacteria</taxon>
        <taxon>Pseudomonadati</taxon>
        <taxon>Bacteroidota</taxon>
        <taxon>Cytophagia</taxon>
        <taxon>Cytophagales</taxon>
        <taxon>Hymenobacteraceae</taxon>
        <taxon>Hymenobacter</taxon>
    </lineage>
</organism>
<evidence type="ECO:0000313" key="2">
    <source>
        <dbReference type="Proteomes" id="UP000059542"/>
    </source>
</evidence>
<name>A0A0U4CN89_9BACT</name>
<dbReference type="AlphaFoldDB" id="A0A0U4CN89"/>
<dbReference type="Pfam" id="PF13668">
    <property type="entry name" value="Ferritin_2"/>
    <property type="match status" value="1"/>
</dbReference>
<dbReference type="SUPFAM" id="SSF47240">
    <property type="entry name" value="Ferritin-like"/>
    <property type="match status" value="1"/>
</dbReference>
<evidence type="ECO:0000313" key="1">
    <source>
        <dbReference type="EMBL" id="ALW84766.1"/>
    </source>
</evidence>
<gene>
    <name evidence="1" type="ORF">AUC43_06515</name>
</gene>
<dbReference type="STRING" id="1411621.AUC43_06515"/>
<proteinExistence type="predicted"/>
<dbReference type="Proteomes" id="UP000059542">
    <property type="component" value="Chromosome"/>
</dbReference>
<dbReference type="KEGG" id="hyg:AUC43_06515"/>
<evidence type="ECO:0008006" key="3">
    <source>
        <dbReference type="Google" id="ProtNLM"/>
    </source>
</evidence>
<dbReference type="InterPro" id="IPR009078">
    <property type="entry name" value="Ferritin-like_SF"/>
</dbReference>
<accession>A0A0U4CN89</accession>
<protein>
    <recommendedName>
        <fullName evidence="3">Ferritin-like domain-containing protein</fullName>
    </recommendedName>
</protein>
<keyword evidence="2" id="KW-1185">Reference proteome</keyword>
<sequence length="297" mass="31155">MNLLSFLDQLSAVDASPAAAPRRHLLRQLGQAGAKAAAVALPLALALPAQAAPTDASLDSTLLLLKLEELLAAFYTQALAAGAVLSNAAQAAVRPDFERILAQQQNHARFLRTSLTSGGLTPPATPAFDFSGRKNNAGNPTLFPNVMTDYNAFLQLAQQLEDASASIYLGQMVTFRSDRLLLDVVLRMQSVEARHASHIRTLRRNTQSGAVVKNWPSAADTPPTPAVLVPSPAGGSAAPVSIYSFETNEKQVVTGANVVPFASLLTGSIAVQAGAYASAFDEPLPTAQATALLNLFS</sequence>
<reference evidence="1 2" key="1">
    <citation type="submission" date="2015-12" db="EMBL/GenBank/DDBJ databases">
        <authorList>
            <person name="Shamseldin A."/>
            <person name="Moawad H."/>
            <person name="Abd El-Rahim W.M."/>
            <person name="Sadowsky M.J."/>
        </authorList>
    </citation>
    <scope>NUCLEOTIDE SEQUENCE [LARGE SCALE GENOMIC DNA]</scope>
    <source>
        <strain evidence="1 2">DG5B</strain>
    </source>
</reference>